<dbReference type="EMBL" id="JANAVB010031674">
    <property type="protein sequence ID" value="KAJ6811358.1"/>
    <property type="molecule type" value="Genomic_DNA"/>
</dbReference>
<evidence type="ECO:0000313" key="7">
    <source>
        <dbReference type="EMBL" id="KAJ6811358.1"/>
    </source>
</evidence>
<keyword evidence="3" id="KW-1133">Transmembrane helix</keyword>
<accession>A0AAX6F593</accession>
<comment type="caution">
    <text evidence="7">The sequence shown here is derived from an EMBL/GenBank/DDBJ whole genome shotgun (WGS) entry which is preliminary data.</text>
</comment>
<evidence type="ECO:0000256" key="6">
    <source>
        <dbReference type="SAM" id="MobiDB-lite"/>
    </source>
</evidence>
<dbReference type="InterPro" id="IPR008511">
    <property type="entry name" value="ROH1-like"/>
</dbReference>
<keyword evidence="4" id="KW-0472">Membrane</keyword>
<feature type="compositionally biased region" description="Basic and acidic residues" evidence="6">
    <location>
        <begin position="297"/>
        <end position="306"/>
    </location>
</feature>
<dbReference type="GO" id="GO:0016020">
    <property type="term" value="C:membrane"/>
    <property type="evidence" value="ECO:0007669"/>
    <property type="project" value="UniProtKB-SubCell"/>
</dbReference>
<gene>
    <name evidence="7" type="ORF">M6B38_155705</name>
</gene>
<evidence type="ECO:0000313" key="8">
    <source>
        <dbReference type="Proteomes" id="UP001140949"/>
    </source>
</evidence>
<keyword evidence="8" id="KW-1185">Reference proteome</keyword>
<feature type="compositionally biased region" description="Basic and acidic residues" evidence="6">
    <location>
        <begin position="155"/>
        <end position="166"/>
    </location>
</feature>
<evidence type="ECO:0000256" key="1">
    <source>
        <dbReference type="ARBA" id="ARBA00004167"/>
    </source>
</evidence>
<feature type="compositionally biased region" description="Gly residues" evidence="6">
    <location>
        <begin position="339"/>
        <end position="370"/>
    </location>
</feature>
<reference evidence="7" key="2">
    <citation type="submission" date="2023-04" db="EMBL/GenBank/DDBJ databases">
        <authorList>
            <person name="Bruccoleri R.E."/>
            <person name="Oakeley E.J."/>
            <person name="Faust A.-M."/>
            <person name="Dessus-Babus S."/>
            <person name="Altorfer M."/>
            <person name="Burckhardt D."/>
            <person name="Oertli M."/>
            <person name="Naumann U."/>
            <person name="Petersen F."/>
            <person name="Wong J."/>
        </authorList>
    </citation>
    <scope>NUCLEOTIDE SEQUENCE</scope>
    <source>
        <strain evidence="7">GSM-AAB239-AS_SAM_17_03QT</strain>
        <tissue evidence="7">Leaf</tissue>
    </source>
</reference>
<evidence type="ECO:0000256" key="4">
    <source>
        <dbReference type="ARBA" id="ARBA00023136"/>
    </source>
</evidence>
<protein>
    <submittedName>
        <fullName evidence="7">Uncharacterized protein</fullName>
    </submittedName>
</protein>
<evidence type="ECO:0000256" key="5">
    <source>
        <dbReference type="ARBA" id="ARBA00035114"/>
    </source>
</evidence>
<feature type="compositionally biased region" description="Basic and acidic residues" evidence="6">
    <location>
        <begin position="229"/>
        <end position="262"/>
    </location>
</feature>
<feature type="compositionally biased region" description="Basic residues" evidence="6">
    <location>
        <begin position="108"/>
        <end position="127"/>
    </location>
</feature>
<dbReference type="Proteomes" id="UP001140949">
    <property type="component" value="Unassembled WGS sequence"/>
</dbReference>
<dbReference type="Pfam" id="PF05633">
    <property type="entry name" value="ROH1-like"/>
    <property type="match status" value="1"/>
</dbReference>
<proteinExistence type="inferred from homology"/>
<keyword evidence="2" id="KW-0812">Transmembrane</keyword>
<sequence>MPAMDYQSSSTPFASIGRSILSIRRDQLHTVDPAAASSSSDQDQELEAFQKHVSTLFSDLSSNSDELLSLSWIRKLLDTFLICQEEFRVIFLNSRPLLSRAPPRPHRLRLLRPRRQGPRRLQRRPRWRRPDPPVGRPPRHRPRRPLPQPRLPPRRGPDPPRQEGPRRPRHPHARERQGLLLLRRRRIHPLPPQPLLREELQLRRQGQEGPLPLPLLERLPLLVGLQADPGHREQPQRPPRERDLRDQRPRRARLHHELRAALRDVGAGGRDPVPGPRDPGALLRPEELLVGCGRPVAAREDPRGEQEEGEEELVRPAQGDPPDREDHPGADGCPRLGPGAHGGGEGDGGQADGGGADAGLRGPQGGAGAT</sequence>
<organism evidence="7 8">
    <name type="scientific">Iris pallida</name>
    <name type="common">Sweet iris</name>
    <dbReference type="NCBI Taxonomy" id="29817"/>
    <lineage>
        <taxon>Eukaryota</taxon>
        <taxon>Viridiplantae</taxon>
        <taxon>Streptophyta</taxon>
        <taxon>Embryophyta</taxon>
        <taxon>Tracheophyta</taxon>
        <taxon>Spermatophyta</taxon>
        <taxon>Magnoliopsida</taxon>
        <taxon>Liliopsida</taxon>
        <taxon>Asparagales</taxon>
        <taxon>Iridaceae</taxon>
        <taxon>Iridoideae</taxon>
        <taxon>Irideae</taxon>
        <taxon>Iris</taxon>
    </lineage>
</organism>
<comment type="subcellular location">
    <subcellularLocation>
        <location evidence="1">Membrane</location>
        <topology evidence="1">Single-pass membrane protein</topology>
    </subcellularLocation>
</comment>
<evidence type="ECO:0000256" key="2">
    <source>
        <dbReference type="ARBA" id="ARBA00022692"/>
    </source>
</evidence>
<name>A0AAX6F593_IRIPA</name>
<dbReference type="AlphaFoldDB" id="A0AAX6F593"/>
<feature type="region of interest" description="Disordered" evidence="6">
    <location>
        <begin position="228"/>
        <end position="370"/>
    </location>
</feature>
<evidence type="ECO:0000256" key="3">
    <source>
        <dbReference type="ARBA" id="ARBA00022989"/>
    </source>
</evidence>
<comment type="similarity">
    <text evidence="5">Belongs to the ROH1 family.</text>
</comment>
<feature type="region of interest" description="Disordered" evidence="6">
    <location>
        <begin position="108"/>
        <end position="186"/>
    </location>
</feature>
<reference evidence="7" key="1">
    <citation type="journal article" date="2023" name="GigaByte">
        <title>Genome assembly of the bearded iris, Iris pallida Lam.</title>
        <authorList>
            <person name="Bruccoleri R.E."/>
            <person name="Oakeley E.J."/>
            <person name="Faust A.M.E."/>
            <person name="Altorfer M."/>
            <person name="Dessus-Babus S."/>
            <person name="Burckhardt D."/>
            <person name="Oertli M."/>
            <person name="Naumann U."/>
            <person name="Petersen F."/>
            <person name="Wong J."/>
        </authorList>
    </citation>
    <scope>NUCLEOTIDE SEQUENCE</scope>
    <source>
        <strain evidence="7">GSM-AAB239-AS_SAM_17_03QT</strain>
    </source>
</reference>
<dbReference type="PANTHER" id="PTHR31509">
    <property type="entry name" value="BPS1-LIKE PROTEIN"/>
    <property type="match status" value="1"/>
</dbReference>